<comment type="subcellular location">
    <subcellularLocation>
        <location evidence="1">Membrane</location>
        <topology evidence="1">Multi-pass membrane protein</topology>
    </subcellularLocation>
</comment>
<evidence type="ECO:0000256" key="1">
    <source>
        <dbReference type="ARBA" id="ARBA00004141"/>
    </source>
</evidence>
<evidence type="ECO:0000256" key="6">
    <source>
        <dbReference type="ARBA" id="ARBA00023136"/>
    </source>
</evidence>
<keyword evidence="2" id="KW-1003">Cell membrane</keyword>
<dbReference type="EMBL" id="WHPF01000003">
    <property type="protein sequence ID" value="NNV54814.1"/>
    <property type="molecule type" value="Genomic_DNA"/>
</dbReference>
<feature type="transmembrane region" description="Helical" evidence="7">
    <location>
        <begin position="111"/>
        <end position="132"/>
    </location>
</feature>
<protein>
    <submittedName>
        <fullName evidence="9">Rhomboid family intramembrane serine protease</fullName>
    </submittedName>
</protein>
<gene>
    <name evidence="9" type="ORF">GD597_05010</name>
</gene>
<keyword evidence="3" id="KW-0997">Cell inner membrane</keyword>
<comment type="caution">
    <text evidence="9">The sequence shown here is derived from an EMBL/GenBank/DDBJ whole genome shotgun (WGS) entry which is preliminary data.</text>
</comment>
<evidence type="ECO:0000313" key="10">
    <source>
        <dbReference type="Proteomes" id="UP000598971"/>
    </source>
</evidence>
<keyword evidence="4 7" id="KW-0812">Transmembrane</keyword>
<dbReference type="SUPFAM" id="SSF144091">
    <property type="entry name" value="Rhomboid-like"/>
    <property type="match status" value="1"/>
</dbReference>
<feature type="transmembrane region" description="Helical" evidence="7">
    <location>
        <begin position="86"/>
        <end position="104"/>
    </location>
</feature>
<proteinExistence type="predicted"/>
<reference evidence="9" key="1">
    <citation type="submission" date="2019-10" db="EMBL/GenBank/DDBJ databases">
        <title>Draft genome sequence of Panacibacter sp. KCS-6.</title>
        <authorList>
            <person name="Yim K.J."/>
        </authorList>
    </citation>
    <scope>NUCLEOTIDE SEQUENCE</scope>
    <source>
        <strain evidence="9">KCS-6</strain>
    </source>
</reference>
<evidence type="ECO:0000259" key="8">
    <source>
        <dbReference type="Pfam" id="PF01694"/>
    </source>
</evidence>
<feature type="transmembrane region" description="Helical" evidence="7">
    <location>
        <begin position="42"/>
        <end position="66"/>
    </location>
</feature>
<keyword evidence="5 7" id="KW-1133">Transmembrane helix</keyword>
<dbReference type="Proteomes" id="UP000598971">
    <property type="component" value="Unassembled WGS sequence"/>
</dbReference>
<dbReference type="InterPro" id="IPR022764">
    <property type="entry name" value="Peptidase_S54_rhomboid_dom"/>
</dbReference>
<feature type="transmembrane region" description="Helical" evidence="7">
    <location>
        <begin position="6"/>
        <end position="22"/>
    </location>
</feature>
<name>A0A8J8JTP5_9BACT</name>
<dbReference type="GO" id="GO:0006508">
    <property type="term" value="P:proteolysis"/>
    <property type="evidence" value="ECO:0007669"/>
    <property type="project" value="UniProtKB-KW"/>
</dbReference>
<dbReference type="RefSeq" id="WP_171606736.1">
    <property type="nucleotide sequence ID" value="NZ_WHPF01000003.1"/>
</dbReference>
<evidence type="ECO:0000256" key="2">
    <source>
        <dbReference type="ARBA" id="ARBA00022475"/>
    </source>
</evidence>
<dbReference type="GO" id="GO:0016020">
    <property type="term" value="C:membrane"/>
    <property type="evidence" value="ECO:0007669"/>
    <property type="project" value="UniProtKB-SubCell"/>
</dbReference>
<feature type="transmembrane region" description="Helical" evidence="7">
    <location>
        <begin position="138"/>
        <end position="163"/>
    </location>
</feature>
<evidence type="ECO:0000256" key="4">
    <source>
        <dbReference type="ARBA" id="ARBA00022692"/>
    </source>
</evidence>
<dbReference type="InterPro" id="IPR035952">
    <property type="entry name" value="Rhomboid-like_sf"/>
</dbReference>
<keyword evidence="9" id="KW-0378">Hydrolase</keyword>
<keyword evidence="9" id="KW-0645">Protease</keyword>
<keyword evidence="10" id="KW-1185">Reference proteome</keyword>
<keyword evidence="6 7" id="KW-0472">Membrane</keyword>
<feature type="domain" description="Peptidase S54 rhomboid" evidence="8">
    <location>
        <begin position="40"/>
        <end position="189"/>
    </location>
</feature>
<organism evidence="9 10">
    <name type="scientific">Limnovirga soli</name>
    <dbReference type="NCBI Taxonomy" id="2656915"/>
    <lineage>
        <taxon>Bacteria</taxon>
        <taxon>Pseudomonadati</taxon>
        <taxon>Bacteroidota</taxon>
        <taxon>Chitinophagia</taxon>
        <taxon>Chitinophagales</taxon>
        <taxon>Chitinophagaceae</taxon>
        <taxon>Limnovirga</taxon>
    </lineage>
</organism>
<dbReference type="Pfam" id="PF01694">
    <property type="entry name" value="Rhomboid"/>
    <property type="match status" value="1"/>
</dbReference>
<dbReference type="PANTHER" id="PTHR43066">
    <property type="entry name" value="RHOMBOID-RELATED PROTEIN"/>
    <property type="match status" value="1"/>
</dbReference>
<evidence type="ECO:0000256" key="7">
    <source>
        <dbReference type="SAM" id="Phobius"/>
    </source>
</evidence>
<accession>A0A8J8JTP5</accession>
<sequence length="212" mass="23685">MTSITIIIVVITCIISYVAFSNHKLYNDLIFYPPSISSNNQWYRFFTCGFIHADIGHLAFNMISLYLFGRNLEYYFAEIFAAKGPMLYIFLYISALGACLVPTYNKHKDDYGYRSLGASGAVSAVVFASIFLDPTNEIGFFIIPPIIPGFIFAPVYLFISAYMSKKGADNINHSAHIWGALYGIAFLIVTALVLSGFNPITHFVNEISGYLQ</sequence>
<feature type="transmembrane region" description="Helical" evidence="7">
    <location>
        <begin position="175"/>
        <end position="197"/>
    </location>
</feature>
<dbReference type="Gene3D" id="1.20.1540.10">
    <property type="entry name" value="Rhomboid-like"/>
    <property type="match status" value="1"/>
</dbReference>
<dbReference type="GO" id="GO:0004252">
    <property type="term" value="F:serine-type endopeptidase activity"/>
    <property type="evidence" value="ECO:0007669"/>
    <property type="project" value="InterPro"/>
</dbReference>
<dbReference type="PANTHER" id="PTHR43066:SF26">
    <property type="entry name" value="RHOMBOID PROTEASE GLPG"/>
    <property type="match status" value="1"/>
</dbReference>
<dbReference type="AlphaFoldDB" id="A0A8J8JTP5"/>
<evidence type="ECO:0000313" key="9">
    <source>
        <dbReference type="EMBL" id="NNV54814.1"/>
    </source>
</evidence>
<evidence type="ECO:0000256" key="3">
    <source>
        <dbReference type="ARBA" id="ARBA00022519"/>
    </source>
</evidence>
<evidence type="ECO:0000256" key="5">
    <source>
        <dbReference type="ARBA" id="ARBA00022989"/>
    </source>
</evidence>